<dbReference type="RefSeq" id="WP_029941490.1">
    <property type="nucleotide sequence ID" value="NZ_BSOO01000002.1"/>
</dbReference>
<dbReference type="Proteomes" id="UP001156703">
    <property type="component" value="Unassembled WGS sequence"/>
</dbReference>
<dbReference type="SUPFAM" id="SSF55166">
    <property type="entry name" value="Hedgehog/DD-peptidase"/>
    <property type="match status" value="1"/>
</dbReference>
<name>A0ABQ5Z4R4_9SPHN</name>
<dbReference type="InterPro" id="IPR009045">
    <property type="entry name" value="Zn_M74/Hedgehog-like"/>
</dbReference>
<protein>
    <submittedName>
        <fullName evidence="1">Uncharacterized protein</fullName>
    </submittedName>
</protein>
<organism evidence="1 2">
    <name type="scientific">Sphingomonas astaxanthinifaciens DSM 22298</name>
    <dbReference type="NCBI Taxonomy" id="1123267"/>
    <lineage>
        <taxon>Bacteria</taxon>
        <taxon>Pseudomonadati</taxon>
        <taxon>Pseudomonadota</taxon>
        <taxon>Alphaproteobacteria</taxon>
        <taxon>Sphingomonadales</taxon>
        <taxon>Sphingomonadaceae</taxon>
        <taxon>Sphingomonas</taxon>
    </lineage>
</organism>
<proteinExistence type="predicted"/>
<sequence length="193" mass="22249">MPRSWSVSALTDLGRVRLSKSFFMRDMLHSEIAQVHGLLNAPDDPDLAIAAGTKLCEELLEPLQERWGRLAIRSAYRSRAVNELGWRLQKEGKKGYNCASNEQNAAHHIWDMRDEDECMGATACVVVPAFWDAHHAQGDWQILARWIDDNLPYSSLYFFPTLWAVNVSWHERPLRRVDSYAEPRGRWSPEKQS</sequence>
<evidence type="ECO:0000313" key="1">
    <source>
        <dbReference type="EMBL" id="GLR46526.1"/>
    </source>
</evidence>
<comment type="caution">
    <text evidence="1">The sequence shown here is derived from an EMBL/GenBank/DDBJ whole genome shotgun (WGS) entry which is preliminary data.</text>
</comment>
<accession>A0ABQ5Z4R4</accession>
<gene>
    <name evidence="1" type="ORF">GCM10007925_02370</name>
</gene>
<dbReference type="EMBL" id="BSOO01000002">
    <property type="protein sequence ID" value="GLR46526.1"/>
    <property type="molecule type" value="Genomic_DNA"/>
</dbReference>
<evidence type="ECO:0000313" key="2">
    <source>
        <dbReference type="Proteomes" id="UP001156703"/>
    </source>
</evidence>
<keyword evidence="2" id="KW-1185">Reference proteome</keyword>
<reference evidence="2" key="1">
    <citation type="journal article" date="2019" name="Int. J. Syst. Evol. Microbiol.">
        <title>The Global Catalogue of Microorganisms (GCM) 10K type strain sequencing project: providing services to taxonomists for standard genome sequencing and annotation.</title>
        <authorList>
            <consortium name="The Broad Institute Genomics Platform"/>
            <consortium name="The Broad Institute Genome Sequencing Center for Infectious Disease"/>
            <person name="Wu L."/>
            <person name="Ma J."/>
        </authorList>
    </citation>
    <scope>NUCLEOTIDE SEQUENCE [LARGE SCALE GENOMIC DNA]</scope>
    <source>
        <strain evidence="2">NBRC 102146</strain>
    </source>
</reference>